<feature type="region of interest" description="Disordered" evidence="4">
    <location>
        <begin position="1148"/>
        <end position="1169"/>
    </location>
</feature>
<keyword evidence="8" id="KW-1185">Reference proteome</keyword>
<evidence type="ECO:0000313" key="8">
    <source>
        <dbReference type="Proteomes" id="UP000324629"/>
    </source>
</evidence>
<dbReference type="InterPro" id="IPR036420">
    <property type="entry name" value="BRCT_dom_sf"/>
</dbReference>
<gene>
    <name evidence="7" type="ORF">DEA37_0002229</name>
</gene>
<dbReference type="Proteomes" id="UP000324629">
    <property type="component" value="Unassembled WGS sequence"/>
</dbReference>
<protein>
    <recommendedName>
        <fullName evidence="9">Mediator of DNA damage checkpoint protein 1</fullName>
    </recommendedName>
</protein>
<dbReference type="CDD" id="cd22665">
    <property type="entry name" value="FHA_MDC1"/>
    <property type="match status" value="1"/>
</dbReference>
<feature type="compositionally biased region" description="Polar residues" evidence="4">
    <location>
        <begin position="577"/>
        <end position="589"/>
    </location>
</feature>
<feature type="region of interest" description="Disordered" evidence="4">
    <location>
        <begin position="477"/>
        <end position="503"/>
    </location>
</feature>
<evidence type="ECO:0008006" key="9">
    <source>
        <dbReference type="Google" id="ProtNLM"/>
    </source>
</evidence>
<feature type="region of interest" description="Disordered" evidence="4">
    <location>
        <begin position="570"/>
        <end position="615"/>
    </location>
</feature>
<comment type="subcellular location">
    <subcellularLocation>
        <location evidence="1">Chromosome</location>
    </subcellularLocation>
</comment>
<dbReference type="Gene3D" id="2.60.200.20">
    <property type="match status" value="1"/>
</dbReference>
<dbReference type="PANTHER" id="PTHR23308">
    <property type="entry name" value="NUCLEAR INHIBITOR OF PROTEIN PHOSPHATASE-1"/>
    <property type="match status" value="1"/>
</dbReference>
<dbReference type="CDD" id="cd17744">
    <property type="entry name" value="BRCT_MDC1_rpt1"/>
    <property type="match status" value="1"/>
</dbReference>
<feature type="domain" description="BRCT" evidence="6">
    <location>
        <begin position="1057"/>
        <end position="1121"/>
    </location>
</feature>
<dbReference type="SUPFAM" id="SSF49879">
    <property type="entry name" value="SMAD/FHA domain"/>
    <property type="match status" value="1"/>
</dbReference>
<evidence type="ECO:0000256" key="3">
    <source>
        <dbReference type="ARBA" id="ARBA00023306"/>
    </source>
</evidence>
<feature type="compositionally biased region" description="Polar residues" evidence="4">
    <location>
        <begin position="749"/>
        <end position="763"/>
    </location>
</feature>
<sequence length="1290" mass="141924">MHCINRGFSVLGRDTKCNMHLEDTSLSRKHARFELDSNGICTVMDLGSLNGTWRNDLLLKPNVPYELRPGDRIQVGSVKGVFNSEQVNSNHAVSTQLTQSRSRDSTRFCLKDLSNTTKIADTKKSAQSVYSPVSPKPSSQDSNTSVNLLANIVINTDEVPEDLLPNASQYVSRSPSPSGLKLVETRNPLIRPEPCLGHPLLTEMLICETQATESTDVGSPKTNVFTEKFVAETEPFGSPDAVLTGTPTVPTHSALKRLTEAVCSTTAASEITHSLNSPLSGRPSFNVLAVHTPAPHVKPAVSSTPYSTNLSSTTPLVCDSESGLHSNKQISSDFYSRFSELPETQPDDHLLATESALFVDESEAFLNPGSSLGAPSKNQVPHSPRSAVFETAQSKGPPSSTEHVAHVNNVLGQQNSTKNDSFDSPACLDDHSSALSGASAVLTLDLGRTPIAIDKLESTQPMTILNPNLIDSVLQNRPTDPSNSASFRQPISERSSPTVDNLVAPTPFVDVGVSSKSFPLDPSNDPNELSQLTQPMVQFHRVSLTSSRRSIRVVDMVDLDLSQEEYIGRLTTDKHMQQPSDSKPSTEPVSPTVDDLASKSFTGPSQTPPNRPQITGVFTRKSKTTVKRSHFRDTRRSKADRVSSLLLSNEIGIVHFRTRQRRRSSDVLMESDECRLESKEFFDIPGASKGLVRRASQVFAGSTDYSELSKRGVIKLKPIEVDTLYKSTNSRTLRIPSPVTLPDSILSEDPSQLDDSTSRSHNPASEACELVPHPVIRKLTIAKETTVNLKSSTTGHTNSLETERGMSKSTGGPSPRSAVSLAGFDESPQEIDSKVTSVMVQSRGEWTFTPVPLVDLSSFSDLAHYSQELDKRTRKTYYDSDSESLSVDQTSPMRKATKRRNAHALNVKKNLPVKTSRKSARQVSVVSPPEASPFIGKPAKRSRLSTTPERHCLPPVRRSKRISCLPVVRVTIEPESPSTSTERASTNRRTRISALAKHDPTYHPPVLKKRSKRPHSQTRKNRASTVSRVCPSVEETNESSLVILERCDPVNHTKSGQMHLLFSGVDYHQFERVLSLLGASRTEDYLLASHLVTDHWKRTLKMLYARARDIPIISVDWLIACNRCRKKPYPDPLAFRLSPPPTVTAEFVPDYPSLSGRNSRRSSSQRSGPTYRKLFMSGWSLRSTSAVLPPATDLARLTQLAGGFWMSDSDLDRAVVTQPARTLLIATVDEWSAVRRSASARNSKAGTFKLTRSVKNALRSLPCVMVEWFLQAVMTRVPPVWPVDESVRIH</sequence>
<dbReference type="PROSITE" id="PS50006">
    <property type="entry name" value="FHA_DOMAIN"/>
    <property type="match status" value="1"/>
</dbReference>
<dbReference type="Gene3D" id="3.40.50.10190">
    <property type="entry name" value="BRCT domain"/>
    <property type="match status" value="1"/>
</dbReference>
<dbReference type="InterPro" id="IPR008984">
    <property type="entry name" value="SMAD_FHA_dom_sf"/>
</dbReference>
<feature type="region of interest" description="Disordered" evidence="4">
    <location>
        <begin position="369"/>
        <end position="403"/>
    </location>
</feature>
<feature type="region of interest" description="Disordered" evidence="4">
    <location>
        <begin position="123"/>
        <end position="143"/>
    </location>
</feature>
<feature type="compositionally biased region" description="Low complexity" evidence="4">
    <location>
        <begin position="128"/>
        <end position="139"/>
    </location>
</feature>
<feature type="region of interest" description="Disordered" evidence="4">
    <location>
        <begin position="914"/>
        <end position="952"/>
    </location>
</feature>
<feature type="region of interest" description="Disordered" evidence="4">
    <location>
        <begin position="787"/>
        <end position="826"/>
    </location>
</feature>
<organism evidence="7 8">
    <name type="scientific">Paragonimus westermani</name>
    <dbReference type="NCBI Taxonomy" id="34504"/>
    <lineage>
        <taxon>Eukaryota</taxon>
        <taxon>Metazoa</taxon>
        <taxon>Spiralia</taxon>
        <taxon>Lophotrochozoa</taxon>
        <taxon>Platyhelminthes</taxon>
        <taxon>Trematoda</taxon>
        <taxon>Digenea</taxon>
        <taxon>Plagiorchiida</taxon>
        <taxon>Troglotremata</taxon>
        <taxon>Troglotrematidae</taxon>
        <taxon>Paragonimus</taxon>
    </lineage>
</organism>
<proteinExistence type="predicted"/>
<name>A0A5J4NPP6_9TREM</name>
<comment type="caution">
    <text evidence="7">The sequence shown here is derived from an EMBL/GenBank/DDBJ whole genome shotgun (WGS) entry which is preliminary data.</text>
</comment>
<evidence type="ECO:0000313" key="7">
    <source>
        <dbReference type="EMBL" id="KAA3677389.1"/>
    </source>
</evidence>
<dbReference type="Pfam" id="PF00498">
    <property type="entry name" value="FHA"/>
    <property type="match status" value="1"/>
</dbReference>
<dbReference type="InterPro" id="IPR000253">
    <property type="entry name" value="FHA_dom"/>
</dbReference>
<feature type="compositionally biased region" description="Basic residues" evidence="4">
    <location>
        <begin position="1006"/>
        <end position="1022"/>
    </location>
</feature>
<feature type="compositionally biased region" description="Low complexity" evidence="4">
    <location>
        <begin position="1153"/>
        <end position="1167"/>
    </location>
</feature>
<evidence type="ECO:0000259" key="6">
    <source>
        <dbReference type="PROSITE" id="PS50172"/>
    </source>
</evidence>
<evidence type="ECO:0000256" key="2">
    <source>
        <dbReference type="ARBA" id="ARBA00022454"/>
    </source>
</evidence>
<evidence type="ECO:0000259" key="5">
    <source>
        <dbReference type="PROSITE" id="PS50006"/>
    </source>
</evidence>
<feature type="compositionally biased region" description="Polar residues" evidence="4">
    <location>
        <begin position="787"/>
        <end position="800"/>
    </location>
</feature>
<keyword evidence="3" id="KW-0131">Cell cycle</keyword>
<evidence type="ECO:0000256" key="1">
    <source>
        <dbReference type="ARBA" id="ARBA00004286"/>
    </source>
</evidence>
<feature type="region of interest" description="Disordered" evidence="4">
    <location>
        <begin position="736"/>
        <end position="766"/>
    </location>
</feature>
<dbReference type="GO" id="GO:0005694">
    <property type="term" value="C:chromosome"/>
    <property type="evidence" value="ECO:0007669"/>
    <property type="project" value="UniProtKB-SubCell"/>
</dbReference>
<dbReference type="SMART" id="SM00240">
    <property type="entry name" value="FHA"/>
    <property type="match status" value="1"/>
</dbReference>
<keyword evidence="2" id="KW-0158">Chromosome</keyword>
<feature type="compositionally biased region" description="Polar residues" evidence="4">
    <location>
        <begin position="391"/>
        <end position="402"/>
    </location>
</feature>
<accession>A0A5J4NPP6</accession>
<feature type="region of interest" description="Disordered" evidence="4">
    <location>
        <begin position="974"/>
        <end position="1030"/>
    </location>
</feature>
<dbReference type="EMBL" id="QNGE01001526">
    <property type="protein sequence ID" value="KAA3677389.1"/>
    <property type="molecule type" value="Genomic_DNA"/>
</dbReference>
<dbReference type="InterPro" id="IPR050923">
    <property type="entry name" value="Cell_Proc_Reg/RNA_Proc"/>
</dbReference>
<feature type="domain" description="FHA" evidence="5">
    <location>
        <begin position="9"/>
        <end position="59"/>
    </location>
</feature>
<reference evidence="7 8" key="1">
    <citation type="journal article" date="2019" name="Gigascience">
        <title>Whole-genome sequence of the oriental lung fluke Paragonimus westermani.</title>
        <authorList>
            <person name="Oey H."/>
            <person name="Zakrzewski M."/>
            <person name="Narain K."/>
            <person name="Devi K.R."/>
            <person name="Agatsuma T."/>
            <person name="Nawaratna S."/>
            <person name="Gobert G.N."/>
            <person name="Jones M.K."/>
            <person name="Ragan M.A."/>
            <person name="McManus D.P."/>
            <person name="Krause L."/>
        </authorList>
    </citation>
    <scope>NUCLEOTIDE SEQUENCE [LARGE SCALE GENOMIC DNA]</scope>
    <source>
        <strain evidence="7 8">IND2009</strain>
    </source>
</reference>
<dbReference type="PROSITE" id="PS50172">
    <property type="entry name" value="BRCT"/>
    <property type="match status" value="1"/>
</dbReference>
<dbReference type="SUPFAM" id="SSF52113">
    <property type="entry name" value="BRCT domain"/>
    <property type="match status" value="1"/>
</dbReference>
<dbReference type="InterPro" id="IPR001357">
    <property type="entry name" value="BRCT_dom"/>
</dbReference>
<evidence type="ECO:0000256" key="4">
    <source>
        <dbReference type="SAM" id="MobiDB-lite"/>
    </source>
</evidence>
<feature type="compositionally biased region" description="Polar residues" evidence="4">
    <location>
        <begin position="477"/>
        <end position="499"/>
    </location>
</feature>